<dbReference type="GO" id="GO:0046872">
    <property type="term" value="F:metal ion binding"/>
    <property type="evidence" value="ECO:0007669"/>
    <property type="project" value="UniProtKB-KW"/>
</dbReference>
<evidence type="ECO:0000256" key="4">
    <source>
        <dbReference type="ARBA" id="ARBA00023002"/>
    </source>
</evidence>
<evidence type="ECO:0000259" key="7">
    <source>
        <dbReference type="Pfam" id="PF01077"/>
    </source>
</evidence>
<dbReference type="SUPFAM" id="SSF56014">
    <property type="entry name" value="Nitrite and sulphite reductase 4Fe-4S domain-like"/>
    <property type="match status" value="1"/>
</dbReference>
<organism evidence="9 10">
    <name type="scientific">Desulfotomaculum copahuensis</name>
    <dbReference type="NCBI Taxonomy" id="1838280"/>
    <lineage>
        <taxon>Bacteria</taxon>
        <taxon>Bacillati</taxon>
        <taxon>Bacillota</taxon>
        <taxon>Clostridia</taxon>
        <taxon>Eubacteriales</taxon>
        <taxon>Desulfotomaculaceae</taxon>
        <taxon>Desulfotomaculum</taxon>
    </lineage>
</organism>
<sequence length="221" mass="23919">MIKDGEKGAVLQRDKTTYAIVPHFPCGVITPAQLRRLADVAEKHGVPAMKLTSAERIAMVGIAEENIDRVWAELDIQPGHAVGLCIRSVKACPGTTFCRLGQQDALGIGMKLDQQYHGLSLPGKFKIGVSGCMNQCTETCIKDIGLVGKKTGWTVLAGGCGGARPRLAQVLDEGLGDEDTLALVARIVEYYKEHGKSNERLGHLIDRVGFEEFKNCCKLKS</sequence>
<dbReference type="Pfam" id="PF01077">
    <property type="entry name" value="NIR_SIR"/>
    <property type="match status" value="1"/>
</dbReference>
<name>A0A1B7LFF2_9FIRM</name>
<dbReference type="SUPFAM" id="SSF55124">
    <property type="entry name" value="Nitrite/Sulfite reductase N-terminal domain-like"/>
    <property type="match status" value="1"/>
</dbReference>
<evidence type="ECO:0000313" key="10">
    <source>
        <dbReference type="Proteomes" id="UP000078532"/>
    </source>
</evidence>
<comment type="caution">
    <text evidence="9">The sequence shown here is derived from an EMBL/GenBank/DDBJ whole genome shotgun (WGS) entry which is preliminary data.</text>
</comment>
<gene>
    <name evidence="9" type="ORF">A6M21_08960</name>
</gene>
<accession>A0A1B7LFF2</accession>
<evidence type="ECO:0000259" key="8">
    <source>
        <dbReference type="Pfam" id="PF03460"/>
    </source>
</evidence>
<dbReference type="Proteomes" id="UP000078532">
    <property type="component" value="Unassembled WGS sequence"/>
</dbReference>
<dbReference type="InterPro" id="IPR006066">
    <property type="entry name" value="NO2/SO3_Rdtase_FeS/sirohaem_BS"/>
</dbReference>
<dbReference type="RefSeq" id="WP_066667977.1">
    <property type="nucleotide sequence ID" value="NZ_LYVF01000137.1"/>
</dbReference>
<evidence type="ECO:0000256" key="3">
    <source>
        <dbReference type="ARBA" id="ARBA00022723"/>
    </source>
</evidence>
<evidence type="ECO:0000256" key="1">
    <source>
        <dbReference type="ARBA" id="ARBA00022485"/>
    </source>
</evidence>
<dbReference type="EMBL" id="LYVF01000137">
    <property type="protein sequence ID" value="OAT82386.1"/>
    <property type="molecule type" value="Genomic_DNA"/>
</dbReference>
<evidence type="ECO:0000256" key="2">
    <source>
        <dbReference type="ARBA" id="ARBA00022617"/>
    </source>
</evidence>
<feature type="domain" description="Nitrite/Sulfite reductase ferredoxin-like" evidence="8">
    <location>
        <begin position="12"/>
        <end position="74"/>
    </location>
</feature>
<protein>
    <submittedName>
        <fullName evidence="9">Sulfite reductase</fullName>
    </submittedName>
</protein>
<evidence type="ECO:0000256" key="6">
    <source>
        <dbReference type="ARBA" id="ARBA00023014"/>
    </source>
</evidence>
<dbReference type="PIRSF" id="PIRSF037487">
    <property type="entry name" value="Sulfite_red_assimil"/>
    <property type="match status" value="1"/>
</dbReference>
<dbReference type="PANTHER" id="PTHR43809">
    <property type="entry name" value="NITRITE REDUCTASE (NADH) LARGE SUBUNIT"/>
    <property type="match status" value="1"/>
</dbReference>
<dbReference type="GO" id="GO:0016491">
    <property type="term" value="F:oxidoreductase activity"/>
    <property type="evidence" value="ECO:0007669"/>
    <property type="project" value="UniProtKB-KW"/>
</dbReference>
<dbReference type="Gene3D" id="3.90.480.10">
    <property type="entry name" value="Sulfite Reductase Hemoprotein,Domain 2"/>
    <property type="match status" value="1"/>
</dbReference>
<keyword evidence="1" id="KW-0004">4Fe-4S</keyword>
<keyword evidence="3" id="KW-0479">Metal-binding</keyword>
<dbReference type="STRING" id="1838280.A6M21_08960"/>
<evidence type="ECO:0000256" key="5">
    <source>
        <dbReference type="ARBA" id="ARBA00023004"/>
    </source>
</evidence>
<keyword evidence="5" id="KW-0408">Iron</keyword>
<dbReference type="InterPro" id="IPR036136">
    <property type="entry name" value="Nit/Sulf_reduc_fer-like_dom_sf"/>
</dbReference>
<dbReference type="InterPro" id="IPR017220">
    <property type="entry name" value="Sulphite_reductase_assimil"/>
</dbReference>
<evidence type="ECO:0000313" key="9">
    <source>
        <dbReference type="EMBL" id="OAT82386.1"/>
    </source>
</evidence>
<dbReference type="GO" id="GO:0051539">
    <property type="term" value="F:4 iron, 4 sulfur cluster binding"/>
    <property type="evidence" value="ECO:0007669"/>
    <property type="project" value="UniProtKB-KW"/>
</dbReference>
<reference evidence="9 10" key="1">
    <citation type="submission" date="2016-04" db="EMBL/GenBank/DDBJ databases">
        <authorList>
            <person name="Evans L.H."/>
            <person name="Alamgir A."/>
            <person name="Owens N."/>
            <person name="Weber N.D."/>
            <person name="Virtaneva K."/>
            <person name="Barbian K."/>
            <person name="Babar A."/>
            <person name="Rosenke K."/>
        </authorList>
    </citation>
    <scope>NUCLEOTIDE SEQUENCE [LARGE SCALE GENOMIC DNA]</scope>
    <source>
        <strain evidence="9 10">LMa1</strain>
    </source>
</reference>
<dbReference type="InterPro" id="IPR045854">
    <property type="entry name" value="NO2/SO3_Rdtase_4Fe4S_sf"/>
</dbReference>
<keyword evidence="2" id="KW-0349">Heme</keyword>
<dbReference type="PRINTS" id="PR00397">
    <property type="entry name" value="SIROHAEM"/>
</dbReference>
<dbReference type="PANTHER" id="PTHR43809:SF1">
    <property type="entry name" value="NITRITE REDUCTASE (NADH) LARGE SUBUNIT"/>
    <property type="match status" value="1"/>
</dbReference>
<dbReference type="Pfam" id="PF03460">
    <property type="entry name" value="NIR_SIR_ferr"/>
    <property type="match status" value="1"/>
</dbReference>
<dbReference type="Gene3D" id="3.30.413.10">
    <property type="entry name" value="Sulfite Reductase Hemoprotein, domain 1"/>
    <property type="match status" value="1"/>
</dbReference>
<dbReference type="InterPro" id="IPR006067">
    <property type="entry name" value="NO2/SO3_Rdtase_4Fe4S_dom"/>
</dbReference>
<proteinExistence type="predicted"/>
<dbReference type="PROSITE" id="PS00365">
    <property type="entry name" value="NIR_SIR"/>
    <property type="match status" value="1"/>
</dbReference>
<feature type="domain" description="Nitrite/sulphite reductase 4Fe-4S" evidence="7">
    <location>
        <begin position="85"/>
        <end position="219"/>
    </location>
</feature>
<keyword evidence="10" id="KW-1185">Reference proteome</keyword>
<dbReference type="GO" id="GO:0020037">
    <property type="term" value="F:heme binding"/>
    <property type="evidence" value="ECO:0007669"/>
    <property type="project" value="InterPro"/>
</dbReference>
<dbReference type="AlphaFoldDB" id="A0A1B7LFF2"/>
<keyword evidence="6" id="KW-0411">Iron-sulfur</keyword>
<dbReference type="InterPro" id="IPR052034">
    <property type="entry name" value="NasD-like"/>
</dbReference>
<dbReference type="InterPro" id="IPR005117">
    <property type="entry name" value="NiRdtase/SiRdtase_haem-b_fer"/>
</dbReference>
<keyword evidence="4" id="KW-0560">Oxidoreductase</keyword>
<dbReference type="OrthoDB" id="9800558at2"/>